<dbReference type="VEuPathDB" id="GiardiaDB:GLP15_3788"/>
<dbReference type="OrthoDB" id="10251294at2759"/>
<evidence type="ECO:0000313" key="2">
    <source>
        <dbReference type="Proteomes" id="UP000008974"/>
    </source>
</evidence>
<dbReference type="SUPFAM" id="SSF103657">
    <property type="entry name" value="BAR/IMD domain-like"/>
    <property type="match status" value="1"/>
</dbReference>
<proteinExistence type="predicted"/>
<accession>E1F239</accession>
<sequence length="213" mass="24308">MSTEVYELEIFKEQFKDRLDSLTTLVSGIQKAAAGRQWPSISSTNSMYNKAIPAIAAIQNEHNLLSESHQVYSKLITADVTCGLKSLAQTYEEQGKEILSEYRRLCKEFMQYKCVRQPSLDPLKSRQILMEFTKVLEPLLNKKRSLIELYDSEVKRALLRFVELTETLTRQEMSSVMAVRSALSVPGCPTENNVTSEIYLLCKAISQESFQHI</sequence>
<reference evidence="1 2" key="1">
    <citation type="journal article" date="2010" name="BMC Genomics">
        <title>Genome analysis and comparative genomics of a Giardia intestinalis assemblage E isolate.</title>
        <authorList>
            <person name="Jerlstrom-Hultqvist J."/>
            <person name="Franzen O."/>
            <person name="Ankarklev J."/>
            <person name="Xu F."/>
            <person name="Nohynkova E."/>
            <person name="Andersson J.O."/>
            <person name="Svard S.G."/>
            <person name="Andersson B."/>
        </authorList>
    </citation>
    <scope>NUCLEOTIDE SEQUENCE [LARGE SCALE GENOMIC DNA]</scope>
    <source>
        <strain evidence="1 2">P15</strain>
    </source>
</reference>
<name>E1F239_GIAIA</name>
<protein>
    <submittedName>
        <fullName evidence="1">Uncharacterized protein</fullName>
    </submittedName>
</protein>
<comment type="caution">
    <text evidence="1">The sequence shown here is derived from an EMBL/GenBank/DDBJ whole genome shotgun (WGS) entry which is preliminary data.</text>
</comment>
<dbReference type="EMBL" id="ACVC01000130">
    <property type="protein sequence ID" value="EFO63470.1"/>
    <property type="molecule type" value="Genomic_DNA"/>
</dbReference>
<evidence type="ECO:0000313" key="1">
    <source>
        <dbReference type="EMBL" id="EFO63470.1"/>
    </source>
</evidence>
<dbReference type="Proteomes" id="UP000008974">
    <property type="component" value="Unassembled WGS sequence"/>
</dbReference>
<dbReference type="InterPro" id="IPR027267">
    <property type="entry name" value="AH/BAR_dom_sf"/>
</dbReference>
<dbReference type="Gene3D" id="1.20.1270.60">
    <property type="entry name" value="Arfaptin homology (AH) domain/BAR domain"/>
    <property type="match status" value="1"/>
</dbReference>
<dbReference type="OMA" id="KEFMQYK"/>
<gene>
    <name evidence="1" type="ORF">GLP15_3788</name>
</gene>
<organism evidence="1 2">
    <name type="scientific">Giardia intestinalis (strain P15)</name>
    <name type="common">Giardia lamblia</name>
    <dbReference type="NCBI Taxonomy" id="658858"/>
    <lineage>
        <taxon>Eukaryota</taxon>
        <taxon>Metamonada</taxon>
        <taxon>Diplomonadida</taxon>
        <taxon>Hexamitidae</taxon>
        <taxon>Giardiinae</taxon>
        <taxon>Giardia</taxon>
    </lineage>
</organism>
<dbReference type="AlphaFoldDB" id="E1F239"/>